<gene>
    <name evidence="1" type="ORF">GCM10007923_63480</name>
</gene>
<comment type="caution">
    <text evidence="1">The sequence shown here is derived from an EMBL/GenBank/DDBJ whole genome shotgun (WGS) entry which is preliminary data.</text>
</comment>
<dbReference type="Proteomes" id="UP001156702">
    <property type="component" value="Unassembled WGS sequence"/>
</dbReference>
<evidence type="ECO:0000313" key="2">
    <source>
        <dbReference type="Proteomes" id="UP001156702"/>
    </source>
</evidence>
<keyword evidence="2" id="KW-1185">Reference proteome</keyword>
<proteinExistence type="predicted"/>
<reference evidence="2" key="1">
    <citation type="journal article" date="2019" name="Int. J. Syst. Evol. Microbiol.">
        <title>The Global Catalogue of Microorganisms (GCM) 10K type strain sequencing project: providing services to taxonomists for standard genome sequencing and annotation.</title>
        <authorList>
            <consortium name="The Broad Institute Genomics Platform"/>
            <consortium name="The Broad Institute Genome Sequencing Center for Infectious Disease"/>
            <person name="Wu L."/>
            <person name="Ma J."/>
        </authorList>
    </citation>
    <scope>NUCLEOTIDE SEQUENCE [LARGE SCALE GENOMIC DNA]</scope>
    <source>
        <strain evidence="2">NBRC 102122</strain>
    </source>
</reference>
<protein>
    <submittedName>
        <fullName evidence="1">Uncharacterized protein</fullName>
    </submittedName>
</protein>
<dbReference type="EMBL" id="BSOP01000069">
    <property type="protein sequence ID" value="GLR55127.1"/>
    <property type="molecule type" value="Genomic_DNA"/>
</dbReference>
<organism evidence="1 2">
    <name type="scientific">Shinella yambaruensis</name>
    <dbReference type="NCBI Taxonomy" id="415996"/>
    <lineage>
        <taxon>Bacteria</taxon>
        <taxon>Pseudomonadati</taxon>
        <taxon>Pseudomonadota</taxon>
        <taxon>Alphaproteobacteria</taxon>
        <taxon>Hyphomicrobiales</taxon>
        <taxon>Rhizobiaceae</taxon>
        <taxon>Shinella</taxon>
    </lineage>
</organism>
<accession>A0ABQ5ZTS0</accession>
<name>A0ABQ5ZTS0_9HYPH</name>
<sequence>MNFSEAAKIQMAGGTVRAALLLELQFTSGNEWLWEGGGPIKTLDGRTWEGTGGLGSIEGISQAVNGVAPEVRFRLSGVDADFAAKAKGETEEYLYRPALIYIQFFDEAWQPLDNPYSLMFVRMTGLAPSFESTDAGRVYEVAVTAETPFAVRRRAPYGYLTDRDQQLRHPGDRGLERVAGIDNKNIIWPAV</sequence>
<evidence type="ECO:0000313" key="1">
    <source>
        <dbReference type="EMBL" id="GLR55127.1"/>
    </source>
</evidence>
<dbReference type="RefSeq" id="WP_245082968.1">
    <property type="nucleotide sequence ID" value="NZ_BSOP01000069.1"/>
</dbReference>